<reference evidence="3" key="1">
    <citation type="submission" date="2019-10" db="EMBL/GenBank/DDBJ databases">
        <title>Nonomuraea sp. nov., isolated from Phyllanthus amarus.</title>
        <authorList>
            <person name="Klykleung N."/>
            <person name="Tanasupawat S."/>
        </authorList>
    </citation>
    <scope>NUCLEOTIDE SEQUENCE [LARGE SCALE GENOMIC DNA]</scope>
    <source>
        <strain evidence="3">3MP-10</strain>
    </source>
</reference>
<dbReference type="SUPFAM" id="SSF53335">
    <property type="entry name" value="S-adenosyl-L-methionine-dependent methyltransferases"/>
    <property type="match status" value="1"/>
</dbReference>
<dbReference type="GO" id="GO:0032259">
    <property type="term" value="P:methylation"/>
    <property type="evidence" value="ECO:0007669"/>
    <property type="project" value="UniProtKB-KW"/>
</dbReference>
<dbReference type="InterPro" id="IPR029063">
    <property type="entry name" value="SAM-dependent_MTases_sf"/>
</dbReference>
<feature type="domain" description="Methyltransferase type 12" evidence="2">
    <location>
        <begin position="64"/>
        <end position="161"/>
    </location>
</feature>
<evidence type="ECO:0000313" key="4">
    <source>
        <dbReference type="Proteomes" id="UP000314251"/>
    </source>
</evidence>
<name>A0A5N6A0B5_9ACTN</name>
<dbReference type="CDD" id="cd02440">
    <property type="entry name" value="AdoMet_MTases"/>
    <property type="match status" value="1"/>
</dbReference>
<dbReference type="RefSeq" id="WP_139673225.1">
    <property type="nucleotide sequence ID" value="NZ_VDLY02000019.1"/>
</dbReference>
<dbReference type="Proteomes" id="UP000314251">
    <property type="component" value="Unassembled WGS sequence"/>
</dbReference>
<dbReference type="AlphaFoldDB" id="A0A5N6A0B5"/>
<protein>
    <submittedName>
        <fullName evidence="3">Methyltransferase domain-containing protein</fullName>
    </submittedName>
</protein>
<dbReference type="OrthoDB" id="3382693at2"/>
<evidence type="ECO:0000259" key="2">
    <source>
        <dbReference type="Pfam" id="PF08242"/>
    </source>
</evidence>
<keyword evidence="3" id="KW-0489">Methyltransferase</keyword>
<dbReference type="GO" id="GO:0008168">
    <property type="term" value="F:methyltransferase activity"/>
    <property type="evidence" value="ECO:0007669"/>
    <property type="project" value="UniProtKB-KW"/>
</dbReference>
<keyword evidence="3" id="KW-0808">Transferase</keyword>
<dbReference type="Pfam" id="PF08242">
    <property type="entry name" value="Methyltransf_12"/>
    <property type="match status" value="1"/>
</dbReference>
<dbReference type="EMBL" id="VDLY02000019">
    <property type="protein sequence ID" value="KAB8161459.1"/>
    <property type="molecule type" value="Genomic_DNA"/>
</dbReference>
<evidence type="ECO:0000313" key="3">
    <source>
        <dbReference type="EMBL" id="KAB8161459.1"/>
    </source>
</evidence>
<sequence length="301" mass="31729">MGAHQHGQQHQHGHQEGHQHHGAAGIDWATEGERLIRGAELHADELRRTVAWLRAQQPAARLVVDAGSGPGVASCLLAEAFPEAEVLAVDGTPELLRLAEERAAALGLAGRVTVRRAELPGGLAGVAGVDLLWASRVVHHLGDQLAGLGELAATLRPGGLLALAEGGLPTRFLPREFGLGRAGLQARLDAANEEWFGRMRAELPGAATVVEDWPSLLTSAGLAPVGSRTFLTELPAPLGPEGRAYLVDRLARQREVLDGVLDAEDLAALDVLLDPDAPEGLLRRPDAFYLSATTVHLGRAG</sequence>
<accession>A0A5N6A0B5</accession>
<comment type="caution">
    <text evidence="3">The sequence shown here is derived from an EMBL/GenBank/DDBJ whole genome shotgun (WGS) entry which is preliminary data.</text>
</comment>
<dbReference type="Gene3D" id="3.40.50.150">
    <property type="entry name" value="Vaccinia Virus protein VP39"/>
    <property type="match status" value="1"/>
</dbReference>
<proteinExistence type="predicted"/>
<evidence type="ECO:0000256" key="1">
    <source>
        <dbReference type="SAM" id="MobiDB-lite"/>
    </source>
</evidence>
<organism evidence="3 4">
    <name type="scientific">Streptomyces mimosae</name>
    <dbReference type="NCBI Taxonomy" id="2586635"/>
    <lineage>
        <taxon>Bacteria</taxon>
        <taxon>Bacillati</taxon>
        <taxon>Actinomycetota</taxon>
        <taxon>Actinomycetes</taxon>
        <taxon>Kitasatosporales</taxon>
        <taxon>Streptomycetaceae</taxon>
        <taxon>Streptomyces</taxon>
    </lineage>
</organism>
<dbReference type="InterPro" id="IPR013217">
    <property type="entry name" value="Methyltransf_12"/>
</dbReference>
<gene>
    <name evidence="3" type="ORF">FH607_025675</name>
</gene>
<feature type="region of interest" description="Disordered" evidence="1">
    <location>
        <begin position="1"/>
        <end position="23"/>
    </location>
</feature>
<keyword evidence="4" id="KW-1185">Reference proteome</keyword>